<evidence type="ECO:0000313" key="2">
    <source>
        <dbReference type="Proteomes" id="UP001219525"/>
    </source>
</evidence>
<accession>A0AAD6VTP7</accession>
<dbReference type="Proteomes" id="UP001219525">
    <property type="component" value="Unassembled WGS sequence"/>
</dbReference>
<dbReference type="AlphaFoldDB" id="A0AAD6VTP7"/>
<keyword evidence="2" id="KW-1185">Reference proteome</keyword>
<evidence type="ECO:0000313" key="1">
    <source>
        <dbReference type="EMBL" id="KAJ7219921.1"/>
    </source>
</evidence>
<sequence length="149" mass="16890">MPLMTVRYARMGCSLYDCDARVSVIVKGQTEMGIIQNIIRIQIRNPPEFSGWDTYLIVQLFPRPTQKSVAEDPYATWQKLLSLELKLELNIPGCLYPPMDTNPGRVIIEPEDIQSHIACTAITPDLVHIDRHPVIECALDNNSEKSKEP</sequence>
<name>A0AAD6VTP7_9AGAR</name>
<dbReference type="EMBL" id="JARJCW010000010">
    <property type="protein sequence ID" value="KAJ7219921.1"/>
    <property type="molecule type" value="Genomic_DNA"/>
</dbReference>
<proteinExistence type="predicted"/>
<organism evidence="1 2">
    <name type="scientific">Mycena pura</name>
    <dbReference type="NCBI Taxonomy" id="153505"/>
    <lineage>
        <taxon>Eukaryota</taxon>
        <taxon>Fungi</taxon>
        <taxon>Dikarya</taxon>
        <taxon>Basidiomycota</taxon>
        <taxon>Agaricomycotina</taxon>
        <taxon>Agaricomycetes</taxon>
        <taxon>Agaricomycetidae</taxon>
        <taxon>Agaricales</taxon>
        <taxon>Marasmiineae</taxon>
        <taxon>Mycenaceae</taxon>
        <taxon>Mycena</taxon>
    </lineage>
</organism>
<comment type="caution">
    <text evidence="1">The sequence shown here is derived from an EMBL/GenBank/DDBJ whole genome shotgun (WGS) entry which is preliminary data.</text>
</comment>
<gene>
    <name evidence="1" type="ORF">GGX14DRAFT_389337</name>
</gene>
<reference evidence="1" key="1">
    <citation type="submission" date="2023-03" db="EMBL/GenBank/DDBJ databases">
        <title>Massive genome expansion in bonnet fungi (Mycena s.s.) driven by repeated elements and novel gene families across ecological guilds.</title>
        <authorList>
            <consortium name="Lawrence Berkeley National Laboratory"/>
            <person name="Harder C.B."/>
            <person name="Miyauchi S."/>
            <person name="Viragh M."/>
            <person name="Kuo A."/>
            <person name="Thoen E."/>
            <person name="Andreopoulos B."/>
            <person name="Lu D."/>
            <person name="Skrede I."/>
            <person name="Drula E."/>
            <person name="Henrissat B."/>
            <person name="Morin E."/>
            <person name="Kohler A."/>
            <person name="Barry K."/>
            <person name="LaButti K."/>
            <person name="Morin E."/>
            <person name="Salamov A."/>
            <person name="Lipzen A."/>
            <person name="Mereny Z."/>
            <person name="Hegedus B."/>
            <person name="Baldrian P."/>
            <person name="Stursova M."/>
            <person name="Weitz H."/>
            <person name="Taylor A."/>
            <person name="Grigoriev I.V."/>
            <person name="Nagy L.G."/>
            <person name="Martin F."/>
            <person name="Kauserud H."/>
        </authorList>
    </citation>
    <scope>NUCLEOTIDE SEQUENCE</scope>
    <source>
        <strain evidence="1">9144</strain>
    </source>
</reference>
<protein>
    <submittedName>
        <fullName evidence="1">Uncharacterized protein</fullName>
    </submittedName>
</protein>